<comment type="caution">
    <text evidence="2">The sequence shown here is derived from an EMBL/GenBank/DDBJ whole genome shotgun (WGS) entry which is preliminary data.</text>
</comment>
<dbReference type="Proteomes" id="UP000626109">
    <property type="component" value="Unassembled WGS sequence"/>
</dbReference>
<dbReference type="EMBL" id="CAJNNW010036328">
    <property type="protein sequence ID" value="CAE8733376.1"/>
    <property type="molecule type" value="Genomic_DNA"/>
</dbReference>
<evidence type="ECO:0008006" key="4">
    <source>
        <dbReference type="Google" id="ProtNLM"/>
    </source>
</evidence>
<reference evidence="2" key="1">
    <citation type="submission" date="2021-02" db="EMBL/GenBank/DDBJ databases">
        <authorList>
            <person name="Dougan E. K."/>
            <person name="Rhodes N."/>
            <person name="Thang M."/>
            <person name="Chan C."/>
        </authorList>
    </citation>
    <scope>NUCLEOTIDE SEQUENCE</scope>
</reference>
<keyword evidence="1" id="KW-0732">Signal</keyword>
<protein>
    <recommendedName>
        <fullName evidence="4">Secreted protein</fullName>
    </recommendedName>
</protein>
<dbReference type="AlphaFoldDB" id="A0A813LIS1"/>
<name>A0A813LIS1_POLGL</name>
<evidence type="ECO:0000256" key="1">
    <source>
        <dbReference type="SAM" id="SignalP"/>
    </source>
</evidence>
<organism evidence="2 3">
    <name type="scientific">Polarella glacialis</name>
    <name type="common">Dinoflagellate</name>
    <dbReference type="NCBI Taxonomy" id="89957"/>
    <lineage>
        <taxon>Eukaryota</taxon>
        <taxon>Sar</taxon>
        <taxon>Alveolata</taxon>
        <taxon>Dinophyceae</taxon>
        <taxon>Suessiales</taxon>
        <taxon>Suessiaceae</taxon>
        <taxon>Polarella</taxon>
    </lineage>
</organism>
<feature type="chain" id="PRO_5033015324" description="Secreted protein" evidence="1">
    <location>
        <begin position="32"/>
        <end position="118"/>
    </location>
</feature>
<accession>A0A813LIS1</accession>
<proteinExistence type="predicted"/>
<evidence type="ECO:0000313" key="3">
    <source>
        <dbReference type="Proteomes" id="UP000626109"/>
    </source>
</evidence>
<feature type="signal peptide" evidence="1">
    <location>
        <begin position="1"/>
        <end position="31"/>
    </location>
</feature>
<gene>
    <name evidence="2" type="ORF">PGLA2088_LOCUS46812</name>
</gene>
<sequence>MDPAGLTCKVLGCHTSSPMLLLWCVLQHCLGLSSSSCCHPEVAYGTCVCVLQQRNCVLCSQHTLYLRKLARHPSLRADDSLVRQQTLHCSDTVRVHVALLMMALSMPVQPQTPIPAEK</sequence>
<evidence type="ECO:0000313" key="2">
    <source>
        <dbReference type="EMBL" id="CAE8733376.1"/>
    </source>
</evidence>